<evidence type="ECO:0000313" key="2">
    <source>
        <dbReference type="EMBL" id="KAK8837340.1"/>
    </source>
</evidence>
<feature type="compositionally biased region" description="Polar residues" evidence="1">
    <location>
        <begin position="337"/>
        <end position="353"/>
    </location>
</feature>
<evidence type="ECO:0008006" key="4">
    <source>
        <dbReference type="Google" id="ProtNLM"/>
    </source>
</evidence>
<name>A0ABR2GTT9_9EUKA</name>
<evidence type="ECO:0000256" key="1">
    <source>
        <dbReference type="SAM" id="MobiDB-lite"/>
    </source>
</evidence>
<dbReference type="Proteomes" id="UP001470230">
    <property type="component" value="Unassembled WGS sequence"/>
</dbReference>
<organism evidence="2 3">
    <name type="scientific">Tritrichomonas musculus</name>
    <dbReference type="NCBI Taxonomy" id="1915356"/>
    <lineage>
        <taxon>Eukaryota</taxon>
        <taxon>Metamonada</taxon>
        <taxon>Parabasalia</taxon>
        <taxon>Tritrichomonadida</taxon>
        <taxon>Tritrichomonadidae</taxon>
        <taxon>Tritrichomonas</taxon>
    </lineage>
</organism>
<proteinExistence type="predicted"/>
<gene>
    <name evidence="2" type="ORF">M9Y10_036773</name>
</gene>
<keyword evidence="3" id="KW-1185">Reference proteome</keyword>
<accession>A0ABR2GTT9</accession>
<evidence type="ECO:0000313" key="3">
    <source>
        <dbReference type="Proteomes" id="UP001470230"/>
    </source>
</evidence>
<dbReference type="EMBL" id="JAPFFF010000060">
    <property type="protein sequence ID" value="KAK8837340.1"/>
    <property type="molecule type" value="Genomic_DNA"/>
</dbReference>
<comment type="caution">
    <text evidence="2">The sequence shown here is derived from an EMBL/GenBank/DDBJ whole genome shotgun (WGS) entry which is preliminary data.</text>
</comment>
<feature type="region of interest" description="Disordered" evidence="1">
    <location>
        <begin position="324"/>
        <end position="360"/>
    </location>
</feature>
<sequence>MDANQIVTEEKSTNDKQIKSLLGYNLIIDLRNIQLELKCESDIDHFKAKEVDKGKNRIIEDLFDMIFHRKMLYTYYMVSNHNQELPPSSIINSLFSDVAKNNSNTLTYLPYDGNFHLDFFDCISNSVKLEHFAKRCINYAKKHPEDIDRLTFSVIPGFFEYFWCDENNLKFREFIYFALNEDRTIGTKFSRVIFASSELFYNVFDYLVRNEEQIKDLIDNSFIQKSDLPDIEICYDIFNSQKKDFLTSTFNYAHISEIIDIRNQLFFFTESDIDIITQILKSNTQHLSRRNIVDEDYVVYHFDSSPTEQNSAPLPANRFTHSSAVNRQQQGQQQSQRTTLRANGSHSLKGTNNYDDEQGQSKGQYERTFSFLSSESSNLYFLRKLLVRFPTIQIFAENNSGDLRISTILAQQICLSADKDRLVFEKQIEQLRKIEEEEGHGKEWKIQPITRRLREALFERRSHFNLALSSVSKIQNYISKIKNAIVKVKAEGQFFRKEIEAKIIDDWSKSDDAPQKLKSFQKMPKFSKMPKEMAKIRTNYNSIWDDLESSFDSYTTNHKYTFNFDIFLLHDKLLSLFPFSEYLSEKDVIKKEHEFLQVIHKNRNEIEKFCSTQQKNSTISKSDILQNTFFIEKMTGLFDSALNEQTPTRKVFAFAEVFKFIKSLFAQLYSSVNNDEVLKLFALFVISRENNSEKLKSSADYISSFLWFGDDRNAKIFGKFNSIVLETYNNINKSLSVIQNVSFQLNND</sequence>
<reference evidence="2 3" key="1">
    <citation type="submission" date="2024-04" db="EMBL/GenBank/DDBJ databases">
        <title>Tritrichomonas musculus Genome.</title>
        <authorList>
            <person name="Alves-Ferreira E."/>
            <person name="Grigg M."/>
            <person name="Lorenzi H."/>
            <person name="Galac M."/>
        </authorList>
    </citation>
    <scope>NUCLEOTIDE SEQUENCE [LARGE SCALE GENOMIC DNA]</scope>
    <source>
        <strain evidence="2 3">EAF2021</strain>
    </source>
</reference>
<protein>
    <recommendedName>
        <fullName evidence="4">VPS9 domain-containing protein</fullName>
    </recommendedName>
</protein>